<reference evidence="1" key="1">
    <citation type="submission" date="2022-08" db="EMBL/GenBank/DDBJ databases">
        <authorList>
            <person name="Gutierrez-Valencia J."/>
        </authorList>
    </citation>
    <scope>NUCLEOTIDE SEQUENCE</scope>
</reference>
<organism evidence="1 2">
    <name type="scientific">Linum tenue</name>
    <dbReference type="NCBI Taxonomy" id="586396"/>
    <lineage>
        <taxon>Eukaryota</taxon>
        <taxon>Viridiplantae</taxon>
        <taxon>Streptophyta</taxon>
        <taxon>Embryophyta</taxon>
        <taxon>Tracheophyta</taxon>
        <taxon>Spermatophyta</taxon>
        <taxon>Magnoliopsida</taxon>
        <taxon>eudicotyledons</taxon>
        <taxon>Gunneridae</taxon>
        <taxon>Pentapetalae</taxon>
        <taxon>rosids</taxon>
        <taxon>fabids</taxon>
        <taxon>Malpighiales</taxon>
        <taxon>Linaceae</taxon>
        <taxon>Linum</taxon>
    </lineage>
</organism>
<keyword evidence="2" id="KW-1185">Reference proteome</keyword>
<dbReference type="EMBL" id="CAMGYJ010000011">
    <property type="protein sequence ID" value="CAI0626791.1"/>
    <property type="molecule type" value="Genomic_DNA"/>
</dbReference>
<evidence type="ECO:0000313" key="1">
    <source>
        <dbReference type="EMBL" id="CAI0626791.1"/>
    </source>
</evidence>
<name>A0AAV0S4J8_9ROSI</name>
<sequence length="87" mass="9000">MEDRVAPRILRGIGVAVASQVGGHGAVTEGSHGGHLAPPAVPELRESVEEEDHGAVGGAGLRHVDVYAVQALVAVAYSVHVRPGFRF</sequence>
<evidence type="ECO:0000313" key="2">
    <source>
        <dbReference type="Proteomes" id="UP001154282"/>
    </source>
</evidence>
<protein>
    <submittedName>
        <fullName evidence="1">Uncharacterized protein</fullName>
    </submittedName>
</protein>
<proteinExistence type="predicted"/>
<comment type="caution">
    <text evidence="1">The sequence shown here is derived from an EMBL/GenBank/DDBJ whole genome shotgun (WGS) entry which is preliminary data.</text>
</comment>
<dbReference type="Proteomes" id="UP001154282">
    <property type="component" value="Unassembled WGS sequence"/>
</dbReference>
<dbReference type="AlphaFoldDB" id="A0AAV0S4J8"/>
<accession>A0AAV0S4J8</accession>
<gene>
    <name evidence="1" type="ORF">LITE_LOCUS51005</name>
</gene>